<organism evidence="8 9">
    <name type="scientific">Thamnidium elegans</name>
    <dbReference type="NCBI Taxonomy" id="101142"/>
    <lineage>
        <taxon>Eukaryota</taxon>
        <taxon>Fungi</taxon>
        <taxon>Fungi incertae sedis</taxon>
        <taxon>Mucoromycota</taxon>
        <taxon>Mucoromycotina</taxon>
        <taxon>Mucoromycetes</taxon>
        <taxon>Mucorales</taxon>
        <taxon>Mucorineae</taxon>
        <taxon>Mucoraceae</taxon>
        <taxon>Thamnidium</taxon>
    </lineage>
</organism>
<dbReference type="GO" id="GO:0016020">
    <property type="term" value="C:membrane"/>
    <property type="evidence" value="ECO:0007669"/>
    <property type="project" value="UniProtKB-SubCell"/>
</dbReference>
<protein>
    <recommendedName>
        <fullName evidence="7">Major facilitator superfamily (MFS) profile domain-containing protein</fullName>
    </recommendedName>
</protein>
<feature type="transmembrane region" description="Helical" evidence="6">
    <location>
        <begin position="169"/>
        <end position="189"/>
    </location>
</feature>
<dbReference type="SUPFAM" id="SSF103473">
    <property type="entry name" value="MFS general substrate transporter"/>
    <property type="match status" value="1"/>
</dbReference>
<gene>
    <name evidence="8" type="ORF">INT48_005294</name>
</gene>
<evidence type="ECO:0000256" key="2">
    <source>
        <dbReference type="ARBA" id="ARBA00022448"/>
    </source>
</evidence>
<reference evidence="8" key="1">
    <citation type="submission" date="2021-01" db="EMBL/GenBank/DDBJ databases">
        <title>Metabolic potential, ecology and presence of endohyphal bacteria is reflected in genomic diversity of Mucoromycotina.</title>
        <authorList>
            <person name="Muszewska A."/>
            <person name="Okrasinska A."/>
            <person name="Steczkiewicz K."/>
            <person name="Drgas O."/>
            <person name="Orlowska M."/>
            <person name="Perlinska-Lenart U."/>
            <person name="Aleksandrzak-Piekarczyk T."/>
            <person name="Szatraj K."/>
            <person name="Zielenkiewicz U."/>
            <person name="Pilsyk S."/>
            <person name="Malc E."/>
            <person name="Mieczkowski P."/>
            <person name="Kruszewska J.S."/>
            <person name="Biernat P."/>
            <person name="Pawlowska J."/>
        </authorList>
    </citation>
    <scope>NUCLEOTIDE SEQUENCE</scope>
    <source>
        <strain evidence="8">WA0000018081</strain>
    </source>
</reference>
<feature type="transmembrane region" description="Helical" evidence="6">
    <location>
        <begin position="456"/>
        <end position="475"/>
    </location>
</feature>
<name>A0A8H7STG7_9FUNG</name>
<keyword evidence="5 6" id="KW-0472">Membrane</keyword>
<feature type="transmembrane region" description="Helical" evidence="6">
    <location>
        <begin position="139"/>
        <end position="157"/>
    </location>
</feature>
<dbReference type="PANTHER" id="PTHR43791:SF63">
    <property type="entry name" value="HIGH AFFINITY CYSTEINE TRANSPORTER"/>
    <property type="match status" value="1"/>
</dbReference>
<evidence type="ECO:0000313" key="8">
    <source>
        <dbReference type="EMBL" id="KAG2233848.1"/>
    </source>
</evidence>
<feature type="non-terminal residue" evidence="8">
    <location>
        <position position="514"/>
    </location>
</feature>
<dbReference type="InterPro" id="IPR011701">
    <property type="entry name" value="MFS"/>
</dbReference>
<dbReference type="Pfam" id="PF07690">
    <property type="entry name" value="MFS_1"/>
    <property type="match status" value="1"/>
</dbReference>
<feature type="domain" description="Major facilitator superfamily (MFS) profile" evidence="7">
    <location>
        <begin position="71"/>
        <end position="474"/>
    </location>
</feature>
<feature type="transmembrane region" description="Helical" evidence="6">
    <location>
        <begin position="231"/>
        <end position="253"/>
    </location>
</feature>
<feature type="transmembrane region" description="Helical" evidence="6">
    <location>
        <begin position="67"/>
        <end position="84"/>
    </location>
</feature>
<feature type="transmembrane region" description="Helical" evidence="6">
    <location>
        <begin position="301"/>
        <end position="330"/>
    </location>
</feature>
<evidence type="ECO:0000313" key="9">
    <source>
        <dbReference type="Proteomes" id="UP000613177"/>
    </source>
</evidence>
<feature type="transmembrane region" description="Helical" evidence="6">
    <location>
        <begin position="109"/>
        <end position="127"/>
    </location>
</feature>
<keyword evidence="3 6" id="KW-0812">Transmembrane</keyword>
<evidence type="ECO:0000256" key="6">
    <source>
        <dbReference type="SAM" id="Phobius"/>
    </source>
</evidence>
<accession>A0A8H7STG7</accession>
<evidence type="ECO:0000259" key="7">
    <source>
        <dbReference type="PROSITE" id="PS50850"/>
    </source>
</evidence>
<feature type="transmembrane region" description="Helical" evidence="6">
    <location>
        <begin position="336"/>
        <end position="353"/>
    </location>
</feature>
<dbReference type="Gene3D" id="1.20.1250.20">
    <property type="entry name" value="MFS general substrate transporter like domains"/>
    <property type="match status" value="1"/>
</dbReference>
<dbReference type="PROSITE" id="PS50850">
    <property type="entry name" value="MFS"/>
    <property type="match status" value="1"/>
</dbReference>
<evidence type="ECO:0000256" key="1">
    <source>
        <dbReference type="ARBA" id="ARBA00004141"/>
    </source>
</evidence>
<comment type="subcellular location">
    <subcellularLocation>
        <location evidence="1">Membrane</location>
        <topology evidence="1">Multi-pass membrane protein</topology>
    </subcellularLocation>
</comment>
<evidence type="ECO:0000256" key="3">
    <source>
        <dbReference type="ARBA" id="ARBA00022692"/>
    </source>
</evidence>
<feature type="transmembrane region" description="Helical" evidence="6">
    <location>
        <begin position="196"/>
        <end position="219"/>
    </location>
</feature>
<proteinExistence type="predicted"/>
<keyword evidence="9" id="KW-1185">Reference proteome</keyword>
<dbReference type="PANTHER" id="PTHR43791">
    <property type="entry name" value="PERMEASE-RELATED"/>
    <property type="match status" value="1"/>
</dbReference>
<comment type="caution">
    <text evidence="8">The sequence shown here is derived from an EMBL/GenBank/DDBJ whole genome shotgun (WGS) entry which is preliminary data.</text>
</comment>
<dbReference type="Proteomes" id="UP000613177">
    <property type="component" value="Unassembled WGS sequence"/>
</dbReference>
<dbReference type="EMBL" id="JAEPRE010000068">
    <property type="protein sequence ID" value="KAG2233848.1"/>
    <property type="molecule type" value="Genomic_DNA"/>
</dbReference>
<evidence type="ECO:0000256" key="5">
    <source>
        <dbReference type="ARBA" id="ARBA00023136"/>
    </source>
</evidence>
<sequence length="514" mass="57752">FLFSQKLVTPVNLKLFSRKKKYTMSEKNEKATNLNSDIEKIQTEASSIISNDPFIQSEAEKKLVKKINWIFMPFVCLILFIQFIDKSALATISVIPEFFIDTGIDKDKYAWLGSLFYVGFLCMQIPNNYMLQKFDVSKYSGVCLVIWGTSLLCMAWAKNFAQLAGLRFILGFFEAMTYPAVFLLIGSIYRRSEQVIWLGVMFMSNSVAGILGGFVGVGFMKMPTVGDITPWKWAMIIFGSVTILMGFVYFFFLPDKPTSRWFRLTAEEKLIVEDRARDNAVVATHKVNYSQIREALREPRFYCYCLISCLNNLQNGALTIFSGIIISGMGYSSTDAILLTTPTNAMTIILLAASTNISKKKGEIIYVAMATCTISLIGLLCLTLIPSGGAKLIGLYLQSGGTPTYVLMQASITSNVSGYTKKIFYTSGNLIFYTIGNFVGPLLLRDKDAPRYIMGMSVYVVSNVIIIFLFAYVRYSYTQANRKRNLDKNSNVVALPGEMEDLTDVQNLNFVYRT</sequence>
<keyword evidence="2" id="KW-0813">Transport</keyword>
<feature type="transmembrane region" description="Helical" evidence="6">
    <location>
        <begin position="365"/>
        <end position="385"/>
    </location>
</feature>
<dbReference type="GO" id="GO:0022857">
    <property type="term" value="F:transmembrane transporter activity"/>
    <property type="evidence" value="ECO:0007669"/>
    <property type="project" value="InterPro"/>
</dbReference>
<keyword evidence="4 6" id="KW-1133">Transmembrane helix</keyword>
<dbReference type="InterPro" id="IPR020846">
    <property type="entry name" value="MFS_dom"/>
</dbReference>
<dbReference type="AlphaFoldDB" id="A0A8H7STG7"/>
<dbReference type="InterPro" id="IPR036259">
    <property type="entry name" value="MFS_trans_sf"/>
</dbReference>
<evidence type="ECO:0000256" key="4">
    <source>
        <dbReference type="ARBA" id="ARBA00022989"/>
    </source>
</evidence>